<dbReference type="PRINTS" id="PR00258">
    <property type="entry name" value="SPERACTRCPTR"/>
</dbReference>
<feature type="disulfide bond" evidence="5">
    <location>
        <begin position="466"/>
        <end position="530"/>
    </location>
</feature>
<evidence type="ECO:0000313" key="9">
    <source>
        <dbReference type="Proteomes" id="UP000472271"/>
    </source>
</evidence>
<feature type="signal peptide" evidence="6">
    <location>
        <begin position="1"/>
        <end position="19"/>
    </location>
</feature>
<dbReference type="GO" id="GO:0004252">
    <property type="term" value="F:serine-type endopeptidase activity"/>
    <property type="evidence" value="ECO:0007669"/>
    <property type="project" value="TreeGrafter"/>
</dbReference>
<feature type="domain" description="SRCR" evidence="7">
    <location>
        <begin position="440"/>
        <end position="541"/>
    </location>
</feature>
<dbReference type="InterPro" id="IPR036772">
    <property type="entry name" value="SRCR-like_dom_sf"/>
</dbReference>
<feature type="disulfide bond" evidence="5">
    <location>
        <begin position="404"/>
        <end position="414"/>
    </location>
</feature>
<feature type="disulfide bond" evidence="5">
    <location>
        <begin position="265"/>
        <end position="326"/>
    </location>
</feature>
<evidence type="ECO:0000313" key="8">
    <source>
        <dbReference type="Ensembl" id="ENSSORP00005013429.1"/>
    </source>
</evidence>
<reference evidence="8" key="2">
    <citation type="submission" date="2025-08" db="UniProtKB">
        <authorList>
            <consortium name="Ensembl"/>
        </authorList>
    </citation>
    <scope>IDENTIFICATION</scope>
</reference>
<feature type="disulfide bond" evidence="5">
    <location>
        <begin position="479"/>
        <end position="540"/>
    </location>
</feature>
<dbReference type="FunFam" id="3.10.250.10:FF:000006">
    <property type="entry name" value="neurotrypsin isoform X2"/>
    <property type="match status" value="2"/>
</dbReference>
<dbReference type="InterPro" id="IPR001190">
    <property type="entry name" value="SRCR"/>
</dbReference>
<reference evidence="8" key="3">
    <citation type="submission" date="2025-09" db="UniProtKB">
        <authorList>
            <consortium name="Ensembl"/>
        </authorList>
    </citation>
    <scope>IDENTIFICATION</scope>
</reference>
<protein>
    <recommendedName>
        <fullName evidence="7">SRCR domain-containing protein</fullName>
    </recommendedName>
</protein>
<feature type="domain" description="SRCR" evidence="7">
    <location>
        <begin position="11"/>
        <end position="112"/>
    </location>
</feature>
<reference evidence="8" key="1">
    <citation type="submission" date="2019-06" db="EMBL/GenBank/DDBJ databases">
        <authorList>
            <consortium name="Wellcome Sanger Institute Data Sharing"/>
        </authorList>
    </citation>
    <scope>NUCLEOTIDE SEQUENCE [LARGE SCALE GENOMIC DNA]</scope>
</reference>
<feature type="disulfide bond" evidence="5">
    <location>
        <begin position="360"/>
        <end position="424"/>
    </location>
</feature>
<dbReference type="PROSITE" id="PS50287">
    <property type="entry name" value="SRCR_2"/>
    <property type="match status" value="4"/>
</dbReference>
<evidence type="ECO:0000256" key="2">
    <source>
        <dbReference type="ARBA" id="ARBA00022737"/>
    </source>
</evidence>
<dbReference type="FunFam" id="3.10.250.10:FF:000003">
    <property type="entry name" value="Deleted in malignant brain tumors 1"/>
    <property type="match status" value="1"/>
</dbReference>
<evidence type="ECO:0000256" key="5">
    <source>
        <dbReference type="PROSITE-ProRule" id="PRU00196"/>
    </source>
</evidence>
<evidence type="ECO:0000256" key="1">
    <source>
        <dbReference type="ARBA" id="ARBA00022729"/>
    </source>
</evidence>
<feature type="disulfide bond" evidence="5">
    <location>
        <begin position="296"/>
        <end position="306"/>
    </location>
</feature>
<name>A0A672Z9B1_9TELE</name>
<feature type="disulfide bond" evidence="5">
    <location>
        <begin position="50"/>
        <end position="111"/>
    </location>
</feature>
<dbReference type="SUPFAM" id="SSF56487">
    <property type="entry name" value="SRCR-like"/>
    <property type="match status" value="4"/>
</dbReference>
<keyword evidence="4" id="KW-0325">Glycoprotein</keyword>
<keyword evidence="3 5" id="KW-1015">Disulfide bond</keyword>
<feature type="disulfide bond" evidence="5">
    <location>
        <begin position="37"/>
        <end position="101"/>
    </location>
</feature>
<evidence type="ECO:0000256" key="3">
    <source>
        <dbReference type="ARBA" id="ARBA00023157"/>
    </source>
</evidence>
<dbReference type="Gene3D" id="3.10.250.10">
    <property type="entry name" value="SRCR-like domain"/>
    <property type="match status" value="4"/>
</dbReference>
<dbReference type="PANTHER" id="PTHR48071:SF24">
    <property type="entry name" value="DELETED IN MALIGNANT BRAIN TUMORS 1 PROTEIN-LIKE"/>
    <property type="match status" value="1"/>
</dbReference>
<feature type="disulfide bond" evidence="5">
    <location>
        <begin position="373"/>
        <end position="434"/>
    </location>
</feature>
<feature type="chain" id="PRO_5025671190" description="SRCR domain-containing protein" evidence="6">
    <location>
        <begin position="20"/>
        <end position="552"/>
    </location>
</feature>
<dbReference type="Pfam" id="PF00530">
    <property type="entry name" value="SRCR"/>
    <property type="match status" value="4"/>
</dbReference>
<dbReference type="AlphaFoldDB" id="A0A672Z9B1"/>
<sequence>TISLIFIIFTPQLVGPGSTRCSGRVEVFHSGSWGTVCDDGWDLNDAQVVCRQLNCGTALSAPGSAHFGQGSNPTWLDDVACSGRESSLTECQHPGFGTEDCGHNEDAGVICSEKTELSRVELVPCSGNSFIKLIEAEVHRVLPLWWLSSRRNPTTSVQLIDKTPRRSNSGGRGKTIISPKWSFGEIIIINDCLHHGILNSVEFNFKVQTTTLRIRLAGSGSGSGSGSGPGPGSTWCSGRVEVFHSGSWGTVCDDGWDLNDAQVVCRQLNCGTALSAPGSAHFGEGSEPTWLDDVACCGRESSLTACRHPGFGREDCVHKEDAGVICSGERLWVEVLVGPGSTRCSGRVEVFHSGTWGTVCDDGWDLNDAQVVCRQLNCGTAVSAPGSALFGQGSEPTWLDDVACSGSESSLTACRHPGFGTENCGHSEDAGVICSGETFPRLVGPGSTGCSGRVEVFHNNAWGTVCDDEWDLNDAQVVCRQLNCGTAVSAPGSALFGEGSEPIWLDDVACSGSESSLTECRHRGFGTHNCGHGEDAGVICSVEPVPCSRNVA</sequence>
<dbReference type="PANTHER" id="PTHR48071">
    <property type="entry name" value="SRCR DOMAIN-CONTAINING PROTEIN"/>
    <property type="match status" value="1"/>
</dbReference>
<organism evidence="8 9">
    <name type="scientific">Sphaeramia orbicularis</name>
    <name type="common">orbiculate cardinalfish</name>
    <dbReference type="NCBI Taxonomy" id="375764"/>
    <lineage>
        <taxon>Eukaryota</taxon>
        <taxon>Metazoa</taxon>
        <taxon>Chordata</taxon>
        <taxon>Craniata</taxon>
        <taxon>Vertebrata</taxon>
        <taxon>Euteleostomi</taxon>
        <taxon>Actinopterygii</taxon>
        <taxon>Neopterygii</taxon>
        <taxon>Teleostei</taxon>
        <taxon>Neoteleostei</taxon>
        <taxon>Acanthomorphata</taxon>
        <taxon>Gobiaria</taxon>
        <taxon>Kurtiformes</taxon>
        <taxon>Apogonoidei</taxon>
        <taxon>Apogonidae</taxon>
        <taxon>Apogoninae</taxon>
        <taxon>Sphaeramia</taxon>
    </lineage>
</organism>
<feature type="domain" description="SRCR" evidence="7">
    <location>
        <begin position="214"/>
        <end position="327"/>
    </location>
</feature>
<dbReference type="Proteomes" id="UP000472271">
    <property type="component" value="Chromosome 24"/>
</dbReference>
<evidence type="ECO:0000256" key="6">
    <source>
        <dbReference type="SAM" id="SignalP"/>
    </source>
</evidence>
<evidence type="ECO:0000259" key="7">
    <source>
        <dbReference type="PROSITE" id="PS50287"/>
    </source>
</evidence>
<dbReference type="Ensembl" id="ENSSORT00005013841.1">
    <property type="protein sequence ID" value="ENSSORP00005013429.1"/>
    <property type="gene ID" value="ENSSORG00005006947.1"/>
</dbReference>
<dbReference type="SMART" id="SM00202">
    <property type="entry name" value="SR"/>
    <property type="match status" value="4"/>
</dbReference>
<dbReference type="GO" id="GO:0005886">
    <property type="term" value="C:plasma membrane"/>
    <property type="evidence" value="ECO:0007669"/>
    <property type="project" value="TreeGrafter"/>
</dbReference>
<evidence type="ECO:0000256" key="4">
    <source>
        <dbReference type="ARBA" id="ARBA00023180"/>
    </source>
</evidence>
<dbReference type="GO" id="GO:0031638">
    <property type="term" value="P:zymogen activation"/>
    <property type="evidence" value="ECO:0007669"/>
    <property type="project" value="TreeGrafter"/>
</dbReference>
<feature type="disulfide bond" evidence="5">
    <location>
        <begin position="252"/>
        <end position="316"/>
    </location>
</feature>
<dbReference type="InParanoid" id="A0A672Z9B1"/>
<feature type="disulfide bond" evidence="5">
    <location>
        <begin position="510"/>
        <end position="520"/>
    </location>
</feature>
<keyword evidence="9" id="KW-1185">Reference proteome</keyword>
<feature type="domain" description="SRCR" evidence="7">
    <location>
        <begin position="333"/>
        <end position="435"/>
    </location>
</feature>
<accession>A0A672Z9B1</accession>
<keyword evidence="2" id="KW-0677">Repeat</keyword>
<keyword evidence="1 6" id="KW-0732">Signal</keyword>
<feature type="disulfide bond" evidence="5">
    <location>
        <begin position="81"/>
        <end position="91"/>
    </location>
</feature>
<dbReference type="FunFam" id="3.10.250.10:FF:000009">
    <property type="entry name" value="WC1"/>
    <property type="match status" value="1"/>
</dbReference>
<proteinExistence type="predicted"/>